<name>A0A7G5XHV6_9BACT</name>
<organism evidence="7 8">
    <name type="scientific">Lacibacter sediminis</name>
    <dbReference type="NCBI Taxonomy" id="2760713"/>
    <lineage>
        <taxon>Bacteria</taxon>
        <taxon>Pseudomonadati</taxon>
        <taxon>Bacteroidota</taxon>
        <taxon>Chitinophagia</taxon>
        <taxon>Chitinophagales</taxon>
        <taxon>Chitinophagaceae</taxon>
        <taxon>Lacibacter</taxon>
    </lineage>
</organism>
<keyword evidence="3 4" id="KW-0408">Iron</keyword>
<protein>
    <submittedName>
        <fullName evidence="7">Cytochrome c</fullName>
    </submittedName>
</protein>
<keyword evidence="1 4" id="KW-0349">Heme</keyword>
<keyword evidence="2 4" id="KW-0479">Metal-binding</keyword>
<gene>
    <name evidence="7" type="ORF">H4075_02350</name>
</gene>
<evidence type="ECO:0000256" key="3">
    <source>
        <dbReference type="ARBA" id="ARBA00023004"/>
    </source>
</evidence>
<dbReference type="GO" id="GO:0020037">
    <property type="term" value="F:heme binding"/>
    <property type="evidence" value="ECO:0007669"/>
    <property type="project" value="InterPro"/>
</dbReference>
<dbReference type="GO" id="GO:0046872">
    <property type="term" value="F:metal ion binding"/>
    <property type="evidence" value="ECO:0007669"/>
    <property type="project" value="UniProtKB-KW"/>
</dbReference>
<dbReference type="InterPro" id="IPR036909">
    <property type="entry name" value="Cyt_c-like_dom_sf"/>
</dbReference>
<dbReference type="GO" id="GO:0009055">
    <property type="term" value="F:electron transfer activity"/>
    <property type="evidence" value="ECO:0007669"/>
    <property type="project" value="InterPro"/>
</dbReference>
<dbReference type="KEGG" id="lacs:H4075_02350"/>
<proteinExistence type="predicted"/>
<dbReference type="AlphaFoldDB" id="A0A7G5XHV6"/>
<accession>A0A7G5XHV6</accession>
<dbReference type="SUPFAM" id="SSF46626">
    <property type="entry name" value="Cytochrome c"/>
    <property type="match status" value="1"/>
</dbReference>
<evidence type="ECO:0000256" key="5">
    <source>
        <dbReference type="SAM" id="SignalP"/>
    </source>
</evidence>
<evidence type="ECO:0000256" key="1">
    <source>
        <dbReference type="ARBA" id="ARBA00022617"/>
    </source>
</evidence>
<dbReference type="Gene3D" id="1.10.760.10">
    <property type="entry name" value="Cytochrome c-like domain"/>
    <property type="match status" value="1"/>
</dbReference>
<dbReference type="EMBL" id="CP060007">
    <property type="protein sequence ID" value="QNA45059.1"/>
    <property type="molecule type" value="Genomic_DNA"/>
</dbReference>
<sequence>MKLIPVTLLFIALLSSCTYNKEELLYNNTCDTSNVKYSVQVTNTIAANCIGCHSGASASGGIMLDDFTNVRAVAVSGKLLGAITHSPGYRAMPDFSPKLPECRIAEIRTWIRNGMLNN</sequence>
<keyword evidence="8" id="KW-1185">Reference proteome</keyword>
<evidence type="ECO:0000313" key="7">
    <source>
        <dbReference type="EMBL" id="QNA45059.1"/>
    </source>
</evidence>
<evidence type="ECO:0000313" key="8">
    <source>
        <dbReference type="Proteomes" id="UP000515344"/>
    </source>
</evidence>
<evidence type="ECO:0000256" key="2">
    <source>
        <dbReference type="ARBA" id="ARBA00022723"/>
    </source>
</evidence>
<feature type="signal peptide" evidence="5">
    <location>
        <begin position="1"/>
        <end position="20"/>
    </location>
</feature>
<reference evidence="8" key="1">
    <citation type="submission" date="2020-08" db="EMBL/GenBank/DDBJ databases">
        <title>Lacibacter sp. S13-6-6 genome sequencing.</title>
        <authorList>
            <person name="Jin L."/>
        </authorList>
    </citation>
    <scope>NUCLEOTIDE SEQUENCE [LARGE SCALE GENOMIC DNA]</scope>
    <source>
        <strain evidence="8">S13-6-6</strain>
    </source>
</reference>
<dbReference type="PROSITE" id="PS51007">
    <property type="entry name" value="CYTC"/>
    <property type="match status" value="1"/>
</dbReference>
<feature type="chain" id="PRO_5028826583" evidence="5">
    <location>
        <begin position="21"/>
        <end position="118"/>
    </location>
</feature>
<dbReference type="Proteomes" id="UP000515344">
    <property type="component" value="Chromosome"/>
</dbReference>
<keyword evidence="5" id="KW-0732">Signal</keyword>
<dbReference type="RefSeq" id="WP_182803785.1">
    <property type="nucleotide sequence ID" value="NZ_CP060007.1"/>
</dbReference>
<dbReference type="PROSITE" id="PS51257">
    <property type="entry name" value="PROKAR_LIPOPROTEIN"/>
    <property type="match status" value="1"/>
</dbReference>
<feature type="domain" description="Cytochrome c" evidence="6">
    <location>
        <begin position="33"/>
        <end position="115"/>
    </location>
</feature>
<evidence type="ECO:0000256" key="4">
    <source>
        <dbReference type="PROSITE-ProRule" id="PRU00433"/>
    </source>
</evidence>
<dbReference type="InterPro" id="IPR009056">
    <property type="entry name" value="Cyt_c-like_dom"/>
</dbReference>
<evidence type="ECO:0000259" key="6">
    <source>
        <dbReference type="PROSITE" id="PS51007"/>
    </source>
</evidence>